<organism evidence="1 2">
    <name type="scientific">Methanooceanicella nereidis</name>
    <dbReference type="NCBI Taxonomy" id="2052831"/>
    <lineage>
        <taxon>Archaea</taxon>
        <taxon>Methanobacteriati</taxon>
        <taxon>Methanobacteriota</taxon>
        <taxon>Stenosarchaea group</taxon>
        <taxon>Methanomicrobia</taxon>
        <taxon>Methanocellales</taxon>
        <taxon>Methanocellaceae</taxon>
        <taxon>Methanooceanicella</taxon>
    </lineage>
</organism>
<comment type="caution">
    <text evidence="1">The sequence shown here is derived from an EMBL/GenBank/DDBJ whole genome shotgun (WGS) entry which is preliminary data.</text>
</comment>
<evidence type="ECO:0000313" key="2">
    <source>
        <dbReference type="Proteomes" id="UP001320159"/>
    </source>
</evidence>
<keyword evidence="2" id="KW-1185">Reference proteome</keyword>
<reference evidence="1 2" key="1">
    <citation type="submission" date="2017-11" db="EMBL/GenBank/DDBJ databases">
        <title>Isolation and Characterization of Family Methanocellaceae Species from Potential Methane Hydrate Area Offshore Southwestern Taiwan.</title>
        <authorList>
            <person name="Zhang W.-L."/>
            <person name="Chen W.-C."/>
            <person name="Lai M.-C."/>
            <person name="Chen S.-C."/>
        </authorList>
    </citation>
    <scope>NUCLEOTIDE SEQUENCE [LARGE SCALE GENOMIC DNA]</scope>
    <source>
        <strain evidence="1 2">CWC-04</strain>
    </source>
</reference>
<accession>A0AAP2RFK2</accession>
<dbReference type="AlphaFoldDB" id="A0AAP2RFK2"/>
<dbReference type="RefSeq" id="WP_230743099.1">
    <property type="nucleotide sequence ID" value="NZ_PGCK01000014.1"/>
</dbReference>
<dbReference type="Pfam" id="PF09920">
    <property type="entry name" value="DUF2150"/>
    <property type="match status" value="1"/>
</dbReference>
<dbReference type="PIRSF" id="PIRSF022079">
    <property type="entry name" value="UCP022079"/>
    <property type="match status" value="1"/>
</dbReference>
<gene>
    <name evidence="1" type="ORF">CUJ83_14280</name>
</gene>
<sequence>MITFYSEERWNNWINQVKESKFKIDPNAEGLGREGIVFLDMEEDVILAICKITGKLQRGMISKEDAAANLQMMKEIVLQKVEPMDDDKDMMVESVQSALVGVFAAAEYFVEGDFNEKDNPEKLILEAAKAEEKEDLDKAFELVGKAGALVLSGKAFDSEKVLDKIPPSFVAEGVDGIDSIAAVLAGGIDYSDEADDEND</sequence>
<name>A0AAP2RFK2_9EURY</name>
<dbReference type="Proteomes" id="UP001320159">
    <property type="component" value="Unassembled WGS sequence"/>
</dbReference>
<evidence type="ECO:0000313" key="1">
    <source>
        <dbReference type="EMBL" id="MCD1296167.1"/>
    </source>
</evidence>
<protein>
    <submittedName>
        <fullName evidence="1">DUF2150 domain-containing protein</fullName>
    </submittedName>
</protein>
<proteinExistence type="predicted"/>
<dbReference type="EMBL" id="PGCK01000014">
    <property type="protein sequence ID" value="MCD1296167.1"/>
    <property type="molecule type" value="Genomic_DNA"/>
</dbReference>
<dbReference type="InterPro" id="IPR014518">
    <property type="entry name" value="UCP022079"/>
</dbReference>